<feature type="repeat" description="Solcar" evidence="9">
    <location>
        <begin position="52"/>
        <end position="131"/>
    </location>
</feature>
<keyword evidence="12" id="KW-1185">Reference proteome</keyword>
<evidence type="ECO:0000256" key="10">
    <source>
        <dbReference type="RuleBase" id="RU000488"/>
    </source>
</evidence>
<keyword evidence="5" id="KW-0677">Repeat</keyword>
<organism evidence="11 12">
    <name type="scientific">Jimgerdemannia flammicorona</name>
    <dbReference type="NCBI Taxonomy" id="994334"/>
    <lineage>
        <taxon>Eukaryota</taxon>
        <taxon>Fungi</taxon>
        <taxon>Fungi incertae sedis</taxon>
        <taxon>Mucoromycota</taxon>
        <taxon>Mucoromycotina</taxon>
        <taxon>Endogonomycetes</taxon>
        <taxon>Endogonales</taxon>
        <taxon>Endogonaceae</taxon>
        <taxon>Jimgerdemannia</taxon>
    </lineage>
</organism>
<keyword evidence="7" id="KW-0496">Mitochondrion</keyword>
<comment type="similarity">
    <text evidence="2 10">Belongs to the mitochondrial carrier (TC 2.A.29) family.</text>
</comment>
<evidence type="ECO:0000256" key="6">
    <source>
        <dbReference type="ARBA" id="ARBA00022989"/>
    </source>
</evidence>
<keyword evidence="4 9" id="KW-0812">Transmembrane</keyword>
<dbReference type="InterPro" id="IPR050567">
    <property type="entry name" value="Mitochondrial_Carrier"/>
</dbReference>
<keyword evidence="6" id="KW-1133">Transmembrane helix</keyword>
<dbReference type="Proteomes" id="UP000268093">
    <property type="component" value="Unassembled WGS sequence"/>
</dbReference>
<name>A0A433A0M8_9FUNG</name>
<dbReference type="PANTHER" id="PTHR45624">
    <property type="entry name" value="MITOCHONDRIAL BASIC AMINO ACIDS TRANSPORTER-RELATED"/>
    <property type="match status" value="1"/>
</dbReference>
<evidence type="ECO:0000256" key="3">
    <source>
        <dbReference type="ARBA" id="ARBA00022448"/>
    </source>
</evidence>
<proteinExistence type="inferred from homology"/>
<reference evidence="11 12" key="1">
    <citation type="journal article" date="2018" name="New Phytol.">
        <title>Phylogenomics of Endogonaceae and evolution of mycorrhizas within Mucoromycota.</title>
        <authorList>
            <person name="Chang Y."/>
            <person name="Desiro A."/>
            <person name="Na H."/>
            <person name="Sandor L."/>
            <person name="Lipzen A."/>
            <person name="Clum A."/>
            <person name="Barry K."/>
            <person name="Grigoriev I.V."/>
            <person name="Martin F.M."/>
            <person name="Stajich J.E."/>
            <person name="Smith M.E."/>
            <person name="Bonito G."/>
            <person name="Spatafora J.W."/>
        </authorList>
    </citation>
    <scope>NUCLEOTIDE SEQUENCE [LARGE SCALE GENOMIC DNA]</scope>
    <source>
        <strain evidence="11 12">GMNB39</strain>
    </source>
</reference>
<evidence type="ECO:0000256" key="8">
    <source>
        <dbReference type="ARBA" id="ARBA00023136"/>
    </source>
</evidence>
<accession>A0A433A0M8</accession>
<dbReference type="GO" id="GO:0031966">
    <property type="term" value="C:mitochondrial membrane"/>
    <property type="evidence" value="ECO:0007669"/>
    <property type="project" value="UniProtKB-SubCell"/>
</dbReference>
<dbReference type="AlphaFoldDB" id="A0A433A0M8"/>
<dbReference type="PROSITE" id="PS50920">
    <property type="entry name" value="SOLCAR"/>
    <property type="match status" value="1"/>
</dbReference>
<keyword evidence="8 9" id="KW-0472">Membrane</keyword>
<evidence type="ECO:0000256" key="7">
    <source>
        <dbReference type="ARBA" id="ARBA00023128"/>
    </source>
</evidence>
<sequence>MAGEVTEDAEFVTKVSPGRVHTADAKPQTPNTAVVMTTNPYRLLFRNKLDENRTVIAASSAAVCGVVAGFPFDSVKTRMQTHHYNSMFDCVHKTYIEEGFGGFFRGIIPPLITISIIKSISFSVYVDTKNYLSATTPGLDGTTLRSLMALSGIAGAASGAVIASLSCPLELVKIQKQLEQLLLTSSMATGGTVVRGQNGHVNRNALGPGATKIPVLQQQQTHGHGVKLTSSWHSAKEIARLKGITGLYKGFTLHLGEYEIDDYGRASPLCD</sequence>
<evidence type="ECO:0000256" key="4">
    <source>
        <dbReference type="ARBA" id="ARBA00022692"/>
    </source>
</evidence>
<dbReference type="InterPro" id="IPR018108">
    <property type="entry name" value="MCP_transmembrane"/>
</dbReference>
<evidence type="ECO:0000313" key="11">
    <source>
        <dbReference type="EMBL" id="RUO96281.1"/>
    </source>
</evidence>
<dbReference type="SUPFAM" id="SSF103506">
    <property type="entry name" value="Mitochondrial carrier"/>
    <property type="match status" value="1"/>
</dbReference>
<comment type="caution">
    <text evidence="11">The sequence shown here is derived from an EMBL/GenBank/DDBJ whole genome shotgun (WGS) entry which is preliminary data.</text>
</comment>
<comment type="subcellular location">
    <subcellularLocation>
        <location evidence="1">Mitochondrion membrane</location>
        <topology evidence="1">Multi-pass membrane protein</topology>
    </subcellularLocation>
</comment>
<evidence type="ECO:0000256" key="5">
    <source>
        <dbReference type="ARBA" id="ARBA00022737"/>
    </source>
</evidence>
<dbReference type="PANTHER" id="PTHR45624:SF9">
    <property type="entry name" value="CARRIER PROTEIN, PUTATIVE (AFU_ORTHOLOGUE AFUA_4G06390)-RELATED"/>
    <property type="match status" value="1"/>
</dbReference>
<gene>
    <name evidence="11" type="ORF">BC936DRAFT_142271</name>
</gene>
<dbReference type="EMBL" id="RBNI01022175">
    <property type="protein sequence ID" value="RUO96281.1"/>
    <property type="molecule type" value="Genomic_DNA"/>
</dbReference>
<dbReference type="OrthoDB" id="2382881at2759"/>
<evidence type="ECO:0000256" key="1">
    <source>
        <dbReference type="ARBA" id="ARBA00004225"/>
    </source>
</evidence>
<evidence type="ECO:0000256" key="9">
    <source>
        <dbReference type="PROSITE-ProRule" id="PRU00282"/>
    </source>
</evidence>
<dbReference type="Pfam" id="PF00153">
    <property type="entry name" value="Mito_carr"/>
    <property type="match status" value="1"/>
</dbReference>
<keyword evidence="3 10" id="KW-0813">Transport</keyword>
<evidence type="ECO:0000313" key="12">
    <source>
        <dbReference type="Proteomes" id="UP000268093"/>
    </source>
</evidence>
<evidence type="ECO:0000256" key="2">
    <source>
        <dbReference type="ARBA" id="ARBA00006375"/>
    </source>
</evidence>
<protein>
    <submittedName>
        <fullName evidence="11">Mitochondrial carrier domain-containing protein</fullName>
    </submittedName>
</protein>
<dbReference type="Gene3D" id="1.50.40.10">
    <property type="entry name" value="Mitochondrial carrier domain"/>
    <property type="match status" value="1"/>
</dbReference>
<dbReference type="GO" id="GO:0022857">
    <property type="term" value="F:transmembrane transporter activity"/>
    <property type="evidence" value="ECO:0007669"/>
    <property type="project" value="TreeGrafter"/>
</dbReference>
<dbReference type="InterPro" id="IPR023395">
    <property type="entry name" value="MCP_dom_sf"/>
</dbReference>